<evidence type="ECO:0000256" key="1">
    <source>
        <dbReference type="SAM" id="SignalP"/>
    </source>
</evidence>
<dbReference type="PATRIC" id="fig|754436.4.peg.1766"/>
<gene>
    <name evidence="2" type="ORF">ABT58_08370</name>
</gene>
<keyword evidence="3" id="KW-1185">Reference proteome</keyword>
<protein>
    <submittedName>
        <fullName evidence="2">Uncharacterized protein</fullName>
    </submittedName>
</protein>
<feature type="chain" id="PRO_5005252282" evidence="1">
    <location>
        <begin position="24"/>
        <end position="115"/>
    </location>
</feature>
<proteinExistence type="predicted"/>
<evidence type="ECO:0000313" key="2">
    <source>
        <dbReference type="EMBL" id="KLV01270.1"/>
    </source>
</evidence>
<reference evidence="2 3" key="1">
    <citation type="submission" date="2015-05" db="EMBL/GenBank/DDBJ databases">
        <title>Photobacterium galathea sp. nov.</title>
        <authorList>
            <person name="Machado H."/>
            <person name="Gram L."/>
        </authorList>
    </citation>
    <scope>NUCLEOTIDE SEQUENCE [LARGE SCALE GENOMIC DNA]</scope>
    <source>
        <strain evidence="2 3">DSM 25995</strain>
    </source>
</reference>
<dbReference type="Proteomes" id="UP000036426">
    <property type="component" value="Unassembled WGS sequence"/>
</dbReference>
<accession>A0A0J1GNH2</accession>
<organism evidence="2 3">
    <name type="scientific">Photobacterium aphoticum</name>
    <dbReference type="NCBI Taxonomy" id="754436"/>
    <lineage>
        <taxon>Bacteria</taxon>
        <taxon>Pseudomonadati</taxon>
        <taxon>Pseudomonadota</taxon>
        <taxon>Gammaproteobacteria</taxon>
        <taxon>Vibrionales</taxon>
        <taxon>Vibrionaceae</taxon>
        <taxon>Photobacterium</taxon>
    </lineage>
</organism>
<dbReference type="AlphaFoldDB" id="A0A0J1GNH2"/>
<comment type="caution">
    <text evidence="2">The sequence shown here is derived from an EMBL/GenBank/DDBJ whole genome shotgun (WGS) entry which is preliminary data.</text>
</comment>
<sequence>MRLYIGLWMSVIVSLGIASSVWADSVDVRCDIYPNGAREPAGQYFCVFAQRQGYITLDRADGVYYDFYPVENQPGQYQDHHGRPVYHLSGLGNAGMIFQLVHESVYVYWNTSGLE</sequence>
<keyword evidence="1" id="KW-0732">Signal</keyword>
<name>A0A0J1GNH2_9GAMM</name>
<feature type="signal peptide" evidence="1">
    <location>
        <begin position="1"/>
        <end position="23"/>
    </location>
</feature>
<dbReference type="EMBL" id="LDOV01000016">
    <property type="protein sequence ID" value="KLV01270.1"/>
    <property type="molecule type" value="Genomic_DNA"/>
</dbReference>
<evidence type="ECO:0000313" key="3">
    <source>
        <dbReference type="Proteomes" id="UP000036426"/>
    </source>
</evidence>